<sequence length="226" mass="23652">MTAIKKAIFVHGAWADSDCWDKARALIEAGGVATSVVHLPLTRLNEDVAAVAEALEAESGPVLLVGHSYGGAVITQAGVHKNVAGLVYINAFVPDVGESALGLTALVAPSPMSAELRPDEKGFLSLTHTGVFEGFAQDVSEQEKVALFKNQRPTSAEALSTPVTEAAWHSKPSWYLLATQDNAIPPELQSMFVTKIGAVQATVDAGHCSMISQPGAVAELVLRAAL</sequence>
<dbReference type="EMBL" id="LT629705">
    <property type="protein sequence ID" value="SDP20281.1"/>
    <property type="molecule type" value="Genomic_DNA"/>
</dbReference>
<protein>
    <submittedName>
        <fullName evidence="2">Pimeloyl-ACP methyl ester carboxylesterase</fullName>
    </submittedName>
</protein>
<dbReference type="PANTHER" id="PTHR37017:SF11">
    <property type="entry name" value="ESTERASE_LIPASE_THIOESTERASE DOMAIN-CONTAINING PROTEIN"/>
    <property type="match status" value="1"/>
</dbReference>
<dbReference type="InterPro" id="IPR000073">
    <property type="entry name" value="AB_hydrolase_1"/>
</dbReference>
<organism evidence="2 3">
    <name type="scientific">Pseudomonas arsenicoxydans</name>
    <dbReference type="NCBI Taxonomy" id="702115"/>
    <lineage>
        <taxon>Bacteria</taxon>
        <taxon>Pseudomonadati</taxon>
        <taxon>Pseudomonadota</taxon>
        <taxon>Gammaproteobacteria</taxon>
        <taxon>Pseudomonadales</taxon>
        <taxon>Pseudomonadaceae</taxon>
        <taxon>Pseudomonas</taxon>
    </lineage>
</organism>
<accession>A0A1H0QSE2</accession>
<dbReference type="InterPro" id="IPR029058">
    <property type="entry name" value="AB_hydrolase_fold"/>
</dbReference>
<dbReference type="RefSeq" id="WP_090185540.1">
    <property type="nucleotide sequence ID" value="NZ_LT629705.1"/>
</dbReference>
<evidence type="ECO:0000259" key="1">
    <source>
        <dbReference type="Pfam" id="PF12697"/>
    </source>
</evidence>
<dbReference type="Proteomes" id="UP000198827">
    <property type="component" value="Chromosome I"/>
</dbReference>
<dbReference type="InterPro" id="IPR052897">
    <property type="entry name" value="Sec-Metab_Biosynth_Hydrolase"/>
</dbReference>
<reference evidence="2 3" key="1">
    <citation type="submission" date="2016-10" db="EMBL/GenBank/DDBJ databases">
        <authorList>
            <person name="de Groot N.N."/>
        </authorList>
    </citation>
    <scope>NUCLEOTIDE SEQUENCE [LARGE SCALE GENOMIC DNA]</scope>
    <source>
        <strain evidence="2 3">CECT 7543</strain>
    </source>
</reference>
<dbReference type="OrthoDB" id="9814966at2"/>
<dbReference type="Gene3D" id="3.40.50.1820">
    <property type="entry name" value="alpha/beta hydrolase"/>
    <property type="match status" value="1"/>
</dbReference>
<evidence type="ECO:0000313" key="3">
    <source>
        <dbReference type="Proteomes" id="UP000198827"/>
    </source>
</evidence>
<dbReference type="SUPFAM" id="SSF53474">
    <property type="entry name" value="alpha/beta-Hydrolases"/>
    <property type="match status" value="1"/>
</dbReference>
<dbReference type="PANTHER" id="PTHR37017">
    <property type="entry name" value="AB HYDROLASE-1 DOMAIN-CONTAINING PROTEIN-RELATED"/>
    <property type="match status" value="1"/>
</dbReference>
<dbReference type="Pfam" id="PF12697">
    <property type="entry name" value="Abhydrolase_6"/>
    <property type="match status" value="1"/>
</dbReference>
<dbReference type="AlphaFoldDB" id="A0A1H0QSE2"/>
<gene>
    <name evidence="2" type="ORF">SAMN04489798_5002</name>
</gene>
<feature type="domain" description="AB hydrolase-1" evidence="1">
    <location>
        <begin position="8"/>
        <end position="219"/>
    </location>
</feature>
<name>A0A1H0QSE2_9PSED</name>
<proteinExistence type="predicted"/>
<evidence type="ECO:0000313" key="2">
    <source>
        <dbReference type="EMBL" id="SDP20281.1"/>
    </source>
</evidence>